<organism evidence="16 17">
    <name type="scientific">Corticicoccus populi</name>
    <dbReference type="NCBI Taxonomy" id="1812821"/>
    <lineage>
        <taxon>Bacteria</taxon>
        <taxon>Bacillati</taxon>
        <taxon>Bacillota</taxon>
        <taxon>Bacilli</taxon>
        <taxon>Bacillales</taxon>
        <taxon>Staphylococcaceae</taxon>
        <taxon>Corticicoccus</taxon>
    </lineage>
</organism>
<dbReference type="Gene3D" id="1.10.287.3610">
    <property type="match status" value="1"/>
</dbReference>
<dbReference type="RefSeq" id="WP_377771530.1">
    <property type="nucleotide sequence ID" value="NZ_JBHUOQ010000001.1"/>
</dbReference>
<dbReference type="PANTHER" id="PTHR34299:SF1">
    <property type="entry name" value="DIACYLGLYCEROL KINASE"/>
    <property type="match status" value="1"/>
</dbReference>
<evidence type="ECO:0000256" key="10">
    <source>
        <dbReference type="ARBA" id="ARBA00022989"/>
    </source>
</evidence>
<proteinExistence type="inferred from homology"/>
<evidence type="ECO:0000256" key="6">
    <source>
        <dbReference type="ARBA" id="ARBA00022692"/>
    </source>
</evidence>
<reference evidence="17" key="1">
    <citation type="journal article" date="2019" name="Int. J. Syst. Evol. Microbiol.">
        <title>The Global Catalogue of Microorganisms (GCM) 10K type strain sequencing project: providing services to taxonomists for standard genome sequencing and annotation.</title>
        <authorList>
            <consortium name="The Broad Institute Genomics Platform"/>
            <consortium name="The Broad Institute Genome Sequencing Center for Infectious Disease"/>
            <person name="Wu L."/>
            <person name="Ma J."/>
        </authorList>
    </citation>
    <scope>NUCLEOTIDE SEQUENCE [LARGE SCALE GENOMIC DNA]</scope>
    <source>
        <strain evidence="17">KCTC 33575</strain>
    </source>
</reference>
<keyword evidence="12 15" id="KW-0472">Membrane</keyword>
<comment type="caution">
    <text evidence="16">The sequence shown here is derived from an EMBL/GenBank/DDBJ whole genome shotgun (WGS) entry which is preliminary data.</text>
</comment>
<keyword evidence="10 15" id="KW-1133">Transmembrane helix</keyword>
<keyword evidence="6 15" id="KW-0812">Transmembrane</keyword>
<feature type="transmembrane region" description="Helical" evidence="15">
    <location>
        <begin position="86"/>
        <end position="107"/>
    </location>
</feature>
<dbReference type="InterPro" id="IPR033717">
    <property type="entry name" value="UDPK"/>
</dbReference>
<dbReference type="InterPro" id="IPR000829">
    <property type="entry name" value="DAGK"/>
</dbReference>
<keyword evidence="8 16" id="KW-0418">Kinase</keyword>
<evidence type="ECO:0000256" key="1">
    <source>
        <dbReference type="ARBA" id="ARBA00004651"/>
    </source>
</evidence>
<dbReference type="PROSITE" id="PS01069">
    <property type="entry name" value="DAGK_PROKAR"/>
    <property type="match status" value="1"/>
</dbReference>
<evidence type="ECO:0000313" key="17">
    <source>
        <dbReference type="Proteomes" id="UP001597519"/>
    </source>
</evidence>
<comment type="subcellular location">
    <subcellularLocation>
        <location evidence="1">Cell membrane</location>
        <topology evidence="1">Multi-pass membrane protein</topology>
    </subcellularLocation>
</comment>
<dbReference type="EC" id="2.7.1.-" evidence="16"/>
<evidence type="ECO:0000256" key="2">
    <source>
        <dbReference type="ARBA" id="ARBA00005967"/>
    </source>
</evidence>
<evidence type="ECO:0000313" key="16">
    <source>
        <dbReference type="EMBL" id="MFD2829488.1"/>
    </source>
</evidence>
<keyword evidence="5 16" id="KW-0808">Transferase</keyword>
<name>A0ABW5WT85_9STAP</name>
<keyword evidence="7" id="KW-0547">Nucleotide-binding</keyword>
<evidence type="ECO:0000256" key="8">
    <source>
        <dbReference type="ARBA" id="ARBA00022777"/>
    </source>
</evidence>
<comment type="similarity">
    <text evidence="2">Belongs to the bacterial diacylglycerol kinase family.</text>
</comment>
<evidence type="ECO:0000256" key="9">
    <source>
        <dbReference type="ARBA" id="ARBA00022840"/>
    </source>
</evidence>
<keyword evidence="13" id="KW-0594">Phospholipid biosynthesis</keyword>
<evidence type="ECO:0000256" key="11">
    <source>
        <dbReference type="ARBA" id="ARBA00023098"/>
    </source>
</evidence>
<dbReference type="Proteomes" id="UP001597519">
    <property type="component" value="Unassembled WGS sequence"/>
</dbReference>
<keyword evidence="4" id="KW-0444">Lipid biosynthesis</keyword>
<keyword evidence="11" id="KW-0443">Lipid metabolism</keyword>
<accession>A0ABW5WT85</accession>
<keyword evidence="9" id="KW-0067">ATP-binding</keyword>
<evidence type="ECO:0000256" key="13">
    <source>
        <dbReference type="ARBA" id="ARBA00023209"/>
    </source>
</evidence>
<dbReference type="PANTHER" id="PTHR34299">
    <property type="entry name" value="DIACYLGLYCEROL KINASE"/>
    <property type="match status" value="1"/>
</dbReference>
<dbReference type="GO" id="GO:0016301">
    <property type="term" value="F:kinase activity"/>
    <property type="evidence" value="ECO:0007669"/>
    <property type="project" value="UniProtKB-KW"/>
</dbReference>
<evidence type="ECO:0000256" key="7">
    <source>
        <dbReference type="ARBA" id="ARBA00022741"/>
    </source>
</evidence>
<feature type="transmembrane region" description="Helical" evidence="15">
    <location>
        <begin position="21"/>
        <end position="39"/>
    </location>
</feature>
<gene>
    <name evidence="16" type="ORF">ACFSX4_03345</name>
</gene>
<dbReference type="InterPro" id="IPR036945">
    <property type="entry name" value="DAGK_sf"/>
</dbReference>
<evidence type="ECO:0000256" key="4">
    <source>
        <dbReference type="ARBA" id="ARBA00022516"/>
    </source>
</evidence>
<evidence type="ECO:0000256" key="15">
    <source>
        <dbReference type="SAM" id="Phobius"/>
    </source>
</evidence>
<protein>
    <submittedName>
        <fullName evidence="16">Diacylglycerol kinase family protein</fullName>
        <ecNumber evidence="16">2.7.1.-</ecNumber>
    </submittedName>
</protein>
<evidence type="ECO:0000256" key="3">
    <source>
        <dbReference type="ARBA" id="ARBA00022475"/>
    </source>
</evidence>
<evidence type="ECO:0000256" key="12">
    <source>
        <dbReference type="ARBA" id="ARBA00023136"/>
    </source>
</evidence>
<dbReference type="CDD" id="cd14265">
    <property type="entry name" value="UDPK_IM_like"/>
    <property type="match status" value="1"/>
</dbReference>
<keyword evidence="17" id="KW-1185">Reference proteome</keyword>
<evidence type="ECO:0000256" key="5">
    <source>
        <dbReference type="ARBA" id="ARBA00022679"/>
    </source>
</evidence>
<evidence type="ECO:0000256" key="14">
    <source>
        <dbReference type="ARBA" id="ARBA00023264"/>
    </source>
</evidence>
<keyword evidence="3" id="KW-1003">Cell membrane</keyword>
<dbReference type="EMBL" id="JBHUOQ010000001">
    <property type="protein sequence ID" value="MFD2829488.1"/>
    <property type="molecule type" value="Genomic_DNA"/>
</dbReference>
<keyword evidence="14" id="KW-1208">Phospholipid metabolism</keyword>
<sequence length="114" mass="12995">MKRFKYAYNGMMQMFRKDTHFLIHILISLIVIISGFIFQLSAVEWLFILSAVFLVLTVEALNTSIEYAVDLVTEDFHELALYAKDISAFAVVLVSIYAVCTGLIIFLPKLLNLI</sequence>
<dbReference type="Pfam" id="PF01219">
    <property type="entry name" value="DAGK_prokar"/>
    <property type="match status" value="1"/>
</dbReference>